<proteinExistence type="predicted"/>
<gene>
    <name evidence="1" type="ORF">BLNAU_7392</name>
</gene>
<comment type="caution">
    <text evidence="1">The sequence shown here is derived from an EMBL/GenBank/DDBJ whole genome shotgun (WGS) entry which is preliminary data.</text>
</comment>
<evidence type="ECO:0000313" key="1">
    <source>
        <dbReference type="EMBL" id="KAK2957493.1"/>
    </source>
</evidence>
<protein>
    <submittedName>
        <fullName evidence="1">Uncharacterized protein</fullName>
    </submittedName>
</protein>
<evidence type="ECO:0000313" key="2">
    <source>
        <dbReference type="Proteomes" id="UP001281761"/>
    </source>
</evidence>
<accession>A0ABQ9Y173</accession>
<dbReference type="EMBL" id="JARBJD010000045">
    <property type="protein sequence ID" value="KAK2957493.1"/>
    <property type="molecule type" value="Genomic_DNA"/>
</dbReference>
<dbReference type="Proteomes" id="UP001281761">
    <property type="component" value="Unassembled WGS sequence"/>
</dbReference>
<sequence>MRFRFPTGFILPTGVIHAEPSIGNTDTASDDVPAMDGEVENYRKRERETAVAETSEVDVWAWQDDVNIHPFAELPLKAQSVRSTPLRLCE</sequence>
<reference evidence="1 2" key="1">
    <citation type="journal article" date="2022" name="bioRxiv">
        <title>Genomics of Preaxostyla Flagellates Illuminates Evolutionary Transitions and the Path Towards Mitochondrial Loss.</title>
        <authorList>
            <person name="Novak L.V.F."/>
            <person name="Treitli S.C."/>
            <person name="Pyrih J."/>
            <person name="Halakuc P."/>
            <person name="Pipaliya S.V."/>
            <person name="Vacek V."/>
            <person name="Brzon O."/>
            <person name="Soukal P."/>
            <person name="Eme L."/>
            <person name="Dacks J.B."/>
            <person name="Karnkowska A."/>
            <person name="Elias M."/>
            <person name="Hampl V."/>
        </authorList>
    </citation>
    <scope>NUCLEOTIDE SEQUENCE [LARGE SCALE GENOMIC DNA]</scope>
    <source>
        <strain evidence="1">NAU3</strain>
        <tissue evidence="1">Gut</tissue>
    </source>
</reference>
<name>A0ABQ9Y173_9EUKA</name>
<keyword evidence="2" id="KW-1185">Reference proteome</keyword>
<organism evidence="1 2">
    <name type="scientific">Blattamonas nauphoetae</name>
    <dbReference type="NCBI Taxonomy" id="2049346"/>
    <lineage>
        <taxon>Eukaryota</taxon>
        <taxon>Metamonada</taxon>
        <taxon>Preaxostyla</taxon>
        <taxon>Oxymonadida</taxon>
        <taxon>Blattamonas</taxon>
    </lineage>
</organism>